<organism evidence="9">
    <name type="scientific">Chironomus riparius</name>
    <dbReference type="NCBI Taxonomy" id="315576"/>
    <lineage>
        <taxon>Eukaryota</taxon>
        <taxon>Metazoa</taxon>
        <taxon>Ecdysozoa</taxon>
        <taxon>Arthropoda</taxon>
        <taxon>Hexapoda</taxon>
        <taxon>Insecta</taxon>
        <taxon>Pterygota</taxon>
        <taxon>Neoptera</taxon>
        <taxon>Endopterygota</taxon>
        <taxon>Diptera</taxon>
        <taxon>Nematocera</taxon>
        <taxon>Chironomoidea</taxon>
        <taxon>Chironomidae</taxon>
        <taxon>Chironominae</taxon>
        <taxon>Chironomus</taxon>
    </lineage>
</organism>
<comment type="similarity">
    <text evidence="6">Belongs to the globin family.</text>
</comment>
<gene>
    <name evidence="10" type="ORF">CHIRRI_LOCUS4205</name>
</gene>
<keyword evidence="7" id="KW-0732">Signal</keyword>
<dbReference type="Proteomes" id="UP001153620">
    <property type="component" value="Chromosome 1"/>
</dbReference>
<dbReference type="AlphaFoldDB" id="A0A158UTP4"/>
<dbReference type="InterPro" id="IPR012292">
    <property type="entry name" value="Globin/Proto"/>
</dbReference>
<dbReference type="OrthoDB" id="436496at2759"/>
<dbReference type="CDD" id="cd01040">
    <property type="entry name" value="Mb-like"/>
    <property type="match status" value="1"/>
</dbReference>
<evidence type="ECO:0000256" key="7">
    <source>
        <dbReference type="SAM" id="SignalP"/>
    </source>
</evidence>
<dbReference type="Pfam" id="PF00042">
    <property type="entry name" value="Globin"/>
    <property type="match status" value="1"/>
</dbReference>
<feature type="domain" description="Globin" evidence="8">
    <location>
        <begin position="18"/>
        <end position="163"/>
    </location>
</feature>
<accession>A0A158UTP4</accession>
<dbReference type="PRINTS" id="PR00611">
    <property type="entry name" value="ERYTHCRUORIN"/>
</dbReference>
<evidence type="ECO:0000313" key="10">
    <source>
        <dbReference type="EMBL" id="CAG9801274.1"/>
    </source>
</evidence>
<dbReference type="InterPro" id="IPR009050">
    <property type="entry name" value="Globin-like_sf"/>
</dbReference>
<dbReference type="GO" id="GO:0020037">
    <property type="term" value="F:heme binding"/>
    <property type="evidence" value="ECO:0007669"/>
    <property type="project" value="InterPro"/>
</dbReference>
<evidence type="ECO:0000313" key="11">
    <source>
        <dbReference type="Proteomes" id="UP001153620"/>
    </source>
</evidence>
<keyword evidence="5" id="KW-0408">Iron</keyword>
<evidence type="ECO:0000256" key="3">
    <source>
        <dbReference type="ARBA" id="ARBA00022621"/>
    </source>
</evidence>
<keyword evidence="11" id="KW-1185">Reference proteome</keyword>
<name>A0A158UTP4_9DIPT</name>
<evidence type="ECO:0000256" key="4">
    <source>
        <dbReference type="ARBA" id="ARBA00022723"/>
    </source>
</evidence>
<protein>
    <submittedName>
        <fullName evidence="9">Globin 8</fullName>
    </submittedName>
</protein>
<evidence type="ECO:0000256" key="6">
    <source>
        <dbReference type="RuleBase" id="RU000356"/>
    </source>
</evidence>
<evidence type="ECO:0000256" key="1">
    <source>
        <dbReference type="ARBA" id="ARBA00022448"/>
    </source>
</evidence>
<dbReference type="Gene3D" id="1.10.490.10">
    <property type="entry name" value="Globins"/>
    <property type="match status" value="1"/>
</dbReference>
<sequence>MKFFAVLALCIVGAIAHPLTSDEANLVKSSWNQVKHNEVDILAAVFKAYPDIQAKFPQFAGKDLDSIKTSGQFATHATRIVSFLSELIALSGNEANLSAVYGLVKKLGVDHKNRGITQGQFNEFKTALISYLSSHVSWGDNVAAAWEHALENTYTVAFEVIPA</sequence>
<dbReference type="GO" id="GO:0005344">
    <property type="term" value="F:oxygen carrier activity"/>
    <property type="evidence" value="ECO:0007669"/>
    <property type="project" value="UniProtKB-KW"/>
</dbReference>
<dbReference type="EMBL" id="KC993841">
    <property type="protein sequence ID" value="AHV85231.1"/>
    <property type="molecule type" value="mRNA"/>
</dbReference>
<reference evidence="10" key="3">
    <citation type="submission" date="2022-10" db="EMBL/GenBank/DDBJ databases">
        <authorList>
            <consortium name="ENA_rothamsted_submissions"/>
            <consortium name="culmorum"/>
            <person name="King R."/>
        </authorList>
    </citation>
    <scope>NUCLEOTIDE SEQUENCE</scope>
</reference>
<dbReference type="GO" id="GO:0005833">
    <property type="term" value="C:hemoglobin complex"/>
    <property type="evidence" value="ECO:0007669"/>
    <property type="project" value="InterPro"/>
</dbReference>
<dbReference type="PANTHER" id="PTHR47217">
    <property type="entry name" value="GLOBIN-LIKE PROTEIN"/>
    <property type="match status" value="1"/>
</dbReference>
<feature type="chain" id="PRO_5040569162" evidence="7">
    <location>
        <begin position="17"/>
        <end position="163"/>
    </location>
</feature>
<dbReference type="SUPFAM" id="SSF46458">
    <property type="entry name" value="Globin-like"/>
    <property type="match status" value="1"/>
</dbReference>
<reference evidence="10" key="2">
    <citation type="submission" date="2022-01" db="EMBL/GenBank/DDBJ databases">
        <authorList>
            <person name="King R."/>
        </authorList>
    </citation>
    <scope>NUCLEOTIDE SEQUENCE</scope>
</reference>
<reference evidence="9" key="1">
    <citation type="submission" date="2013-04" db="EMBL/GenBank/DDBJ databases">
        <title>Molecular gene characterization of monomer hemoglobin genes in Chironomus riparius (Diptera, Chironomidae) and effect analysis in response to various environmental stress conditions on gene and protein level.</title>
        <authorList>
            <person name="Park S.-Y."/>
            <person name="Choi J."/>
        </authorList>
    </citation>
    <scope>NUCLEOTIDE SEQUENCE</scope>
</reference>
<keyword evidence="4" id="KW-0479">Metal-binding</keyword>
<proteinExistence type="evidence at transcript level"/>
<evidence type="ECO:0000256" key="5">
    <source>
        <dbReference type="ARBA" id="ARBA00023004"/>
    </source>
</evidence>
<dbReference type="InterPro" id="IPR044399">
    <property type="entry name" value="Mb-like_M"/>
</dbReference>
<keyword evidence="1 6" id="KW-0813">Transport</keyword>
<keyword evidence="2 6" id="KW-0349">Heme</keyword>
<dbReference type="GO" id="GO:0019825">
    <property type="term" value="F:oxygen binding"/>
    <property type="evidence" value="ECO:0007669"/>
    <property type="project" value="InterPro"/>
</dbReference>
<evidence type="ECO:0000256" key="2">
    <source>
        <dbReference type="ARBA" id="ARBA00022617"/>
    </source>
</evidence>
<dbReference type="EMBL" id="OU895877">
    <property type="protein sequence ID" value="CAG9801274.1"/>
    <property type="molecule type" value="Genomic_DNA"/>
</dbReference>
<feature type="signal peptide" evidence="7">
    <location>
        <begin position="1"/>
        <end position="16"/>
    </location>
</feature>
<dbReference type="InterPro" id="IPR000971">
    <property type="entry name" value="Globin"/>
</dbReference>
<dbReference type="PROSITE" id="PS01033">
    <property type="entry name" value="GLOBIN"/>
    <property type="match status" value="1"/>
</dbReference>
<dbReference type="InterPro" id="IPR002336">
    <property type="entry name" value="Erythrocruorin"/>
</dbReference>
<evidence type="ECO:0000313" key="9">
    <source>
        <dbReference type="EMBL" id="AHV85231.1"/>
    </source>
</evidence>
<evidence type="ECO:0000259" key="8">
    <source>
        <dbReference type="PROSITE" id="PS01033"/>
    </source>
</evidence>
<keyword evidence="3 6" id="KW-0561">Oxygen transport</keyword>
<dbReference type="GO" id="GO:0005576">
    <property type="term" value="C:extracellular region"/>
    <property type="evidence" value="ECO:0007669"/>
    <property type="project" value="InterPro"/>
</dbReference>
<dbReference type="PANTHER" id="PTHR47217:SF1">
    <property type="entry name" value="GLOBIN-LIKE PROTEIN"/>
    <property type="match status" value="1"/>
</dbReference>
<dbReference type="GO" id="GO:0046872">
    <property type="term" value="F:metal ion binding"/>
    <property type="evidence" value="ECO:0007669"/>
    <property type="project" value="UniProtKB-KW"/>
</dbReference>